<name>A0A1U7PQ36_9BACI</name>
<keyword evidence="1" id="KW-0812">Transmembrane</keyword>
<feature type="transmembrane region" description="Helical" evidence="1">
    <location>
        <begin position="21"/>
        <end position="39"/>
    </location>
</feature>
<dbReference type="InterPro" id="IPR011047">
    <property type="entry name" value="Quinoprotein_ADH-like_sf"/>
</dbReference>
<protein>
    <submittedName>
        <fullName evidence="2">Uncharacterized protein</fullName>
    </submittedName>
</protein>
<organism evidence="2 3">
    <name type="scientific">Edaphobacillus lindanitolerans</name>
    <dbReference type="NCBI Taxonomy" id="550447"/>
    <lineage>
        <taxon>Bacteria</taxon>
        <taxon>Bacillati</taxon>
        <taxon>Bacillota</taxon>
        <taxon>Bacilli</taxon>
        <taxon>Bacillales</taxon>
        <taxon>Bacillaceae</taxon>
        <taxon>Edaphobacillus</taxon>
    </lineage>
</organism>
<feature type="transmembrane region" description="Helical" evidence="1">
    <location>
        <begin position="99"/>
        <end position="117"/>
    </location>
</feature>
<evidence type="ECO:0000313" key="3">
    <source>
        <dbReference type="Proteomes" id="UP000187550"/>
    </source>
</evidence>
<reference evidence="3" key="1">
    <citation type="submission" date="2017-01" db="EMBL/GenBank/DDBJ databases">
        <authorList>
            <person name="Varghese N."/>
            <person name="Submissions S."/>
        </authorList>
    </citation>
    <scope>NUCLEOTIDE SEQUENCE [LARGE SCALE GENOMIC DNA]</scope>
    <source>
        <strain evidence="3">MNA4</strain>
    </source>
</reference>
<dbReference type="NCBIfam" id="NF041516">
    <property type="entry name" value="PA2928_fam"/>
    <property type="match status" value="1"/>
</dbReference>
<dbReference type="Proteomes" id="UP000187550">
    <property type="component" value="Unassembled WGS sequence"/>
</dbReference>
<gene>
    <name evidence="2" type="ORF">SAMN05428946_1716</name>
</gene>
<dbReference type="InterPro" id="IPR048161">
    <property type="entry name" value="PA2928-like"/>
</dbReference>
<evidence type="ECO:0000256" key="1">
    <source>
        <dbReference type="SAM" id="Phobius"/>
    </source>
</evidence>
<dbReference type="SUPFAM" id="SSF50998">
    <property type="entry name" value="Quinoprotein alcohol dehydrogenase-like"/>
    <property type="match status" value="1"/>
</dbReference>
<keyword evidence="1" id="KW-1133">Transmembrane helix</keyword>
<dbReference type="EMBL" id="FTPL01000002">
    <property type="protein sequence ID" value="SIT84391.1"/>
    <property type="molecule type" value="Genomic_DNA"/>
</dbReference>
<dbReference type="AlphaFoldDB" id="A0A1U7PQ36"/>
<evidence type="ECO:0000313" key="2">
    <source>
        <dbReference type="EMBL" id="SIT84391.1"/>
    </source>
</evidence>
<keyword evidence="1" id="KW-0472">Membrane</keyword>
<feature type="transmembrane region" description="Helical" evidence="1">
    <location>
        <begin position="60"/>
        <end position="79"/>
    </location>
</feature>
<keyword evidence="3" id="KW-1185">Reference proteome</keyword>
<sequence>MGILTGFIDQWVSLLNFDSNPIHNTALALLYIRLLYLPVRAIYLIGKRQDDERFPGVSRILKRLMVVLIFNFLVGSAMLEFLQPDSLAYWLPTGWRFDYILLAVVGSLVCISLFIYIPRQIRQIRLEKQSAETMFLKLGRLLLMEFFLFSSLIWGLNHLIVPNRIELDSPVVLFDLDEKPVSVMKIRKTTPNGVEHGISTNISSFLISANDLHSGERLWSRISTWQEYLIGGTTEGLLLLNNKKKTLYFINPETGKKEMNEKEFLEKFPVLADNLSYLYTDYAVANPDELYLYGLDGRYYRINFTTKEITEDPAYADQIRPFSEVWDDEAANKQAEVGKIEELYPELMDVGLIETGQADQQLVVYQKKRNDRRQTLALLDLTKRHVIWEQLLDAPPENADTSLVIDQDEQFAYAWTGRYQYKINKQTGEVVYQYDHKRGRLAAGQTSRRSI</sequence>
<feature type="transmembrane region" description="Helical" evidence="1">
    <location>
        <begin position="138"/>
        <end position="156"/>
    </location>
</feature>
<proteinExistence type="predicted"/>
<accession>A0A1U7PQ36</accession>